<dbReference type="InterPro" id="IPR005467">
    <property type="entry name" value="His_kinase_dom"/>
</dbReference>
<dbReference type="Pfam" id="PF02518">
    <property type="entry name" value="HATPase_c"/>
    <property type="match status" value="1"/>
</dbReference>
<dbReference type="RefSeq" id="WP_379485692.1">
    <property type="nucleotide sequence ID" value="NZ_JBHLWK010000001.1"/>
</dbReference>
<feature type="domain" description="Histidine kinase" evidence="6">
    <location>
        <begin position="287"/>
        <end position="507"/>
    </location>
</feature>
<dbReference type="Gene3D" id="3.40.50.2300">
    <property type="match status" value="1"/>
</dbReference>
<dbReference type="PANTHER" id="PTHR43065:SF42">
    <property type="entry name" value="TWO-COMPONENT SENSOR PPRA"/>
    <property type="match status" value="1"/>
</dbReference>
<dbReference type="Pfam" id="PF08447">
    <property type="entry name" value="PAS_3"/>
    <property type="match status" value="1"/>
</dbReference>
<evidence type="ECO:0000259" key="7">
    <source>
        <dbReference type="PROSITE" id="PS50110"/>
    </source>
</evidence>
<dbReference type="Gene3D" id="3.30.450.20">
    <property type="entry name" value="PAS domain"/>
    <property type="match status" value="1"/>
</dbReference>
<dbReference type="InterPro" id="IPR000014">
    <property type="entry name" value="PAS"/>
</dbReference>
<dbReference type="PRINTS" id="PR00344">
    <property type="entry name" value="BCTRLSENSOR"/>
</dbReference>
<dbReference type="SUPFAM" id="SSF47384">
    <property type="entry name" value="Homodimeric domain of signal transducing histidine kinase"/>
    <property type="match status" value="1"/>
</dbReference>
<dbReference type="PROSITE" id="PS50109">
    <property type="entry name" value="HIS_KIN"/>
    <property type="match status" value="1"/>
</dbReference>
<dbReference type="Pfam" id="PF00072">
    <property type="entry name" value="Response_reg"/>
    <property type="match status" value="1"/>
</dbReference>
<feature type="domain" description="PAC" evidence="8">
    <location>
        <begin position="198"/>
        <end position="249"/>
    </location>
</feature>
<evidence type="ECO:0000256" key="2">
    <source>
        <dbReference type="ARBA" id="ARBA00012438"/>
    </source>
</evidence>
<comment type="catalytic activity">
    <reaction evidence="1">
        <text>ATP + protein L-histidine = ADP + protein N-phospho-L-histidine.</text>
        <dbReference type="EC" id="2.7.13.3"/>
    </reaction>
</comment>
<protein>
    <recommendedName>
        <fullName evidence="2">histidine kinase</fullName>
        <ecNumber evidence="2">2.7.13.3</ecNumber>
    </recommendedName>
</protein>
<dbReference type="EMBL" id="JBHLWK010000001">
    <property type="protein sequence ID" value="MFC0202826.1"/>
    <property type="molecule type" value="Genomic_DNA"/>
</dbReference>
<dbReference type="Gene3D" id="2.10.70.100">
    <property type="match status" value="2"/>
</dbReference>
<dbReference type="PROSITE" id="PS50113">
    <property type="entry name" value="PAC"/>
    <property type="match status" value="2"/>
</dbReference>
<dbReference type="EC" id="2.7.13.3" evidence="2"/>
<sequence length="644" mass="69669">MTRGHSKNAQVPIGASGTWDWDIAADRLHVDTHFAELYGIAPEVAAAGLPPATFFKAIHPDDRARIRIAVAGMLAGAELFSKEFRIVTPAGATLWMHGRGQCHLDEHEEPVRFTGLLVDVTERKRAEERLRIAQSAGGIGTFEYVDGFATATVSREFCRVLGLHPASVLPVQTINSVLQDSSLLLVPRPRDREAPESLDAEFRITRKDDGEPRWIARRGEVIREGAGYRLVGVIYDITSAKQQEAALRELNDTLETRVEQEVAIRQKAEEALRQAQKMEAVGQLTGGIAHDFNNLLMAVMSSLTLLQKRLPPDPTIERLIDNAMQGAQRGAALTQRMLAFARRQDLSAERIDVPELVRDMRDLMERTIGPQWSLDLAFPAELPAVMADANQLEMAILNLAVNARDAMPEGGAIRITAEHSRAPDTGAGGLAAGSYIALSVIDTGEGMDAATLARATEPFFTTKGPGKGTGLGLSMIHGLAKQLGGSFNLHSHPGEGTQATLWLPVAKGEATPALPSSRAADEQERLGRLRIVAVDDDGLILMNTAALLEDLGHEVLEASSGEMALDLLRRYPDVDVLVTDQAMPGMTGTQLADHATAERGDLPIVLASGYGDVPQGSQARIVKLGKPFTQAMLEQALRQALSRR</sequence>
<dbReference type="InterPro" id="IPR003594">
    <property type="entry name" value="HATPase_dom"/>
</dbReference>
<dbReference type="InterPro" id="IPR003661">
    <property type="entry name" value="HisK_dim/P_dom"/>
</dbReference>
<evidence type="ECO:0000313" key="9">
    <source>
        <dbReference type="EMBL" id="MFC0202826.1"/>
    </source>
</evidence>
<gene>
    <name evidence="9" type="ORF">ACFFJC_00910</name>
</gene>
<dbReference type="InterPro" id="IPR013655">
    <property type="entry name" value="PAS_fold_3"/>
</dbReference>
<dbReference type="Gene3D" id="1.10.287.130">
    <property type="match status" value="1"/>
</dbReference>
<dbReference type="PANTHER" id="PTHR43065">
    <property type="entry name" value="SENSOR HISTIDINE KINASE"/>
    <property type="match status" value="1"/>
</dbReference>
<reference evidence="9 10" key="1">
    <citation type="submission" date="2024-09" db="EMBL/GenBank/DDBJ databases">
        <authorList>
            <person name="Sun Q."/>
            <person name="Mori K."/>
        </authorList>
    </citation>
    <scope>NUCLEOTIDE SEQUENCE [LARGE SCALE GENOMIC DNA]</scope>
    <source>
        <strain evidence="9 10">CCM 7706</strain>
    </source>
</reference>
<keyword evidence="10" id="KW-1185">Reference proteome</keyword>
<evidence type="ECO:0000256" key="3">
    <source>
        <dbReference type="ARBA" id="ARBA00022553"/>
    </source>
</evidence>
<evidence type="ECO:0000259" key="6">
    <source>
        <dbReference type="PROSITE" id="PS50109"/>
    </source>
</evidence>
<keyword evidence="5" id="KW-0175">Coiled coil</keyword>
<dbReference type="SUPFAM" id="SSF55785">
    <property type="entry name" value="PYP-like sensor domain (PAS domain)"/>
    <property type="match status" value="2"/>
</dbReference>
<organism evidence="9 10">
    <name type="scientific">Novosphingobium soli</name>
    <dbReference type="NCBI Taxonomy" id="574956"/>
    <lineage>
        <taxon>Bacteria</taxon>
        <taxon>Pseudomonadati</taxon>
        <taxon>Pseudomonadota</taxon>
        <taxon>Alphaproteobacteria</taxon>
        <taxon>Sphingomonadales</taxon>
        <taxon>Sphingomonadaceae</taxon>
        <taxon>Novosphingobium</taxon>
    </lineage>
</organism>
<dbReference type="InterPro" id="IPR004358">
    <property type="entry name" value="Sig_transdc_His_kin-like_C"/>
</dbReference>
<dbReference type="SMART" id="SM00388">
    <property type="entry name" value="HisKA"/>
    <property type="match status" value="1"/>
</dbReference>
<dbReference type="InterPro" id="IPR011006">
    <property type="entry name" value="CheY-like_superfamily"/>
</dbReference>
<dbReference type="Gene3D" id="3.30.565.10">
    <property type="entry name" value="Histidine kinase-like ATPase, C-terminal domain"/>
    <property type="match status" value="1"/>
</dbReference>
<evidence type="ECO:0000259" key="8">
    <source>
        <dbReference type="PROSITE" id="PS50113"/>
    </source>
</evidence>
<dbReference type="SUPFAM" id="SSF55874">
    <property type="entry name" value="ATPase domain of HSP90 chaperone/DNA topoisomerase II/histidine kinase"/>
    <property type="match status" value="1"/>
</dbReference>
<dbReference type="InterPro" id="IPR035965">
    <property type="entry name" value="PAS-like_dom_sf"/>
</dbReference>
<dbReference type="SMART" id="SM00086">
    <property type="entry name" value="PAC"/>
    <property type="match status" value="2"/>
</dbReference>
<dbReference type="InterPro" id="IPR001610">
    <property type="entry name" value="PAC"/>
</dbReference>
<dbReference type="SMART" id="SM00387">
    <property type="entry name" value="HATPase_c"/>
    <property type="match status" value="1"/>
</dbReference>
<name>A0ABV6CS75_9SPHN</name>
<dbReference type="SUPFAM" id="SSF52172">
    <property type="entry name" value="CheY-like"/>
    <property type="match status" value="1"/>
</dbReference>
<proteinExistence type="predicted"/>
<dbReference type="InterPro" id="IPR036097">
    <property type="entry name" value="HisK_dim/P_sf"/>
</dbReference>
<evidence type="ECO:0000256" key="4">
    <source>
        <dbReference type="PROSITE-ProRule" id="PRU00169"/>
    </source>
</evidence>
<feature type="domain" description="PAC" evidence="8">
    <location>
        <begin position="80"/>
        <end position="132"/>
    </location>
</feature>
<evidence type="ECO:0000256" key="1">
    <source>
        <dbReference type="ARBA" id="ARBA00000085"/>
    </source>
</evidence>
<dbReference type="CDD" id="cd00130">
    <property type="entry name" value="PAS"/>
    <property type="match status" value="1"/>
</dbReference>
<feature type="domain" description="Response regulatory" evidence="7">
    <location>
        <begin position="530"/>
        <end position="641"/>
    </location>
</feature>
<dbReference type="Pfam" id="PF00512">
    <property type="entry name" value="HisKA"/>
    <property type="match status" value="1"/>
</dbReference>
<keyword evidence="3 4" id="KW-0597">Phosphoprotein</keyword>
<dbReference type="InterPro" id="IPR036890">
    <property type="entry name" value="HATPase_C_sf"/>
</dbReference>
<dbReference type="PROSITE" id="PS50110">
    <property type="entry name" value="RESPONSE_REGULATORY"/>
    <property type="match status" value="1"/>
</dbReference>
<feature type="modified residue" description="4-aspartylphosphate" evidence="4">
    <location>
        <position position="580"/>
    </location>
</feature>
<dbReference type="InterPro" id="IPR001789">
    <property type="entry name" value="Sig_transdc_resp-reg_receiver"/>
</dbReference>
<dbReference type="InterPro" id="IPR000700">
    <property type="entry name" value="PAS-assoc_C"/>
</dbReference>
<comment type="caution">
    <text evidence="9">The sequence shown here is derived from an EMBL/GenBank/DDBJ whole genome shotgun (WGS) entry which is preliminary data.</text>
</comment>
<evidence type="ECO:0000256" key="5">
    <source>
        <dbReference type="SAM" id="Coils"/>
    </source>
</evidence>
<dbReference type="NCBIfam" id="TIGR00229">
    <property type="entry name" value="sensory_box"/>
    <property type="match status" value="1"/>
</dbReference>
<evidence type="ECO:0000313" key="10">
    <source>
        <dbReference type="Proteomes" id="UP001589798"/>
    </source>
</evidence>
<dbReference type="SMART" id="SM00448">
    <property type="entry name" value="REC"/>
    <property type="match status" value="1"/>
</dbReference>
<accession>A0ABV6CS75</accession>
<feature type="coiled-coil region" evidence="5">
    <location>
        <begin position="237"/>
        <end position="278"/>
    </location>
</feature>
<dbReference type="Proteomes" id="UP001589798">
    <property type="component" value="Unassembled WGS sequence"/>
</dbReference>